<evidence type="ECO:0000259" key="2">
    <source>
        <dbReference type="Pfam" id="PF10354"/>
    </source>
</evidence>
<dbReference type="OrthoDB" id="273345at2759"/>
<dbReference type="GO" id="GO:0070475">
    <property type="term" value="P:rRNA base methylation"/>
    <property type="evidence" value="ECO:0007669"/>
    <property type="project" value="InterPro"/>
</dbReference>
<dbReference type="EMBL" id="KN833687">
    <property type="protein sequence ID" value="KIK30065.1"/>
    <property type="molecule type" value="Genomic_DNA"/>
</dbReference>
<dbReference type="PANTHER" id="PTHR11538:SF26">
    <property type="entry name" value="FERREDOXIN-FOLD ANTICODON-BINDING DOMAIN-CONTAINING PROTEIN 1"/>
    <property type="match status" value="1"/>
</dbReference>
<dbReference type="PANTHER" id="PTHR11538">
    <property type="entry name" value="PHENYLALANYL-TRNA SYNTHETASE"/>
    <property type="match status" value="1"/>
</dbReference>
<proteinExistence type="predicted"/>
<feature type="domain" description="25S rRNA (uridine-N(3))-methyltransferase BMT5-like" evidence="2">
    <location>
        <begin position="64"/>
        <end position="291"/>
    </location>
</feature>
<evidence type="ECO:0000313" key="4">
    <source>
        <dbReference type="Proteomes" id="UP000054018"/>
    </source>
</evidence>
<reference evidence="4" key="2">
    <citation type="submission" date="2015-01" db="EMBL/GenBank/DDBJ databases">
        <title>Evolutionary Origins and Diversification of the Mycorrhizal Mutualists.</title>
        <authorList>
            <consortium name="DOE Joint Genome Institute"/>
            <consortium name="Mycorrhizal Genomics Consortium"/>
            <person name="Kohler A."/>
            <person name="Kuo A."/>
            <person name="Nagy L.G."/>
            <person name="Floudas D."/>
            <person name="Copeland A."/>
            <person name="Barry K.W."/>
            <person name="Cichocki N."/>
            <person name="Veneault-Fourrey C."/>
            <person name="LaButti K."/>
            <person name="Lindquist E.A."/>
            <person name="Lipzen A."/>
            <person name="Lundell T."/>
            <person name="Morin E."/>
            <person name="Murat C."/>
            <person name="Riley R."/>
            <person name="Ohm R."/>
            <person name="Sun H."/>
            <person name="Tunlid A."/>
            <person name="Henrissat B."/>
            <person name="Grigoriev I.V."/>
            <person name="Hibbett D.S."/>
            <person name="Martin F."/>
        </authorList>
    </citation>
    <scope>NUCLEOTIDE SEQUENCE [LARGE SCALE GENOMIC DNA]</scope>
    <source>
        <strain evidence="4">441</strain>
    </source>
</reference>
<evidence type="ECO:0000313" key="3">
    <source>
        <dbReference type="EMBL" id="KIK30065.1"/>
    </source>
</evidence>
<sequence length="319" mass="35706">MPGHGKKASLKATLHSQQSRLKAKQKAVHAAQVAEQRGKHRKSQSSSKSGPPPTIPFAPTDTILLIGEGNFSFARALLVDAPAGLEHLPPAAVTATSYDSEEDCYAKYPDAKGIVETVRCRGAQVLFNVDATRLHKHPAFKERRWDRIVWNFPHAGKSITDQDRNILSNQQLILDFLRCAQHCLVQGPTPLVHRKRRRKSRDDDDDEDEVVMDNMSDSDAEPSIRPAAATTGRGTILITLRNVPPYTAWDVPRLAKSPPKPSKTGDSPYPRYKLLRSFQFRRSLWKGYEHRMTKGERAHGQGTTGLGGEDRTWEFCLQD</sequence>
<gene>
    <name evidence="3" type="ORF">PISMIDRAFT_26608</name>
</gene>
<accession>A0A0C9YY83</accession>
<dbReference type="HOGENOM" id="CLU_035438_1_1_1"/>
<dbReference type="STRING" id="765257.A0A0C9YY83"/>
<feature type="region of interest" description="Disordered" evidence="1">
    <location>
        <begin position="192"/>
        <end position="226"/>
    </location>
</feature>
<name>A0A0C9YY83_9AGAM</name>
<evidence type="ECO:0000256" key="1">
    <source>
        <dbReference type="SAM" id="MobiDB-lite"/>
    </source>
</evidence>
<feature type="region of interest" description="Disordered" evidence="1">
    <location>
        <begin position="250"/>
        <end position="269"/>
    </location>
</feature>
<dbReference type="InterPro" id="IPR019446">
    <property type="entry name" value="BMT5-like"/>
</dbReference>
<feature type="region of interest" description="Disordered" evidence="1">
    <location>
        <begin position="1"/>
        <end position="57"/>
    </location>
</feature>
<dbReference type="GO" id="GO:0005737">
    <property type="term" value="C:cytoplasm"/>
    <property type="evidence" value="ECO:0007669"/>
    <property type="project" value="TreeGrafter"/>
</dbReference>
<feature type="compositionally biased region" description="Acidic residues" evidence="1">
    <location>
        <begin position="203"/>
        <end position="220"/>
    </location>
</feature>
<dbReference type="AlphaFoldDB" id="A0A0C9YY83"/>
<dbReference type="GO" id="GO:0070042">
    <property type="term" value="F:rRNA (uridine-N3-)-methyltransferase activity"/>
    <property type="evidence" value="ECO:0007669"/>
    <property type="project" value="InterPro"/>
</dbReference>
<keyword evidence="4" id="KW-1185">Reference proteome</keyword>
<reference evidence="3 4" key="1">
    <citation type="submission" date="2014-04" db="EMBL/GenBank/DDBJ databases">
        <authorList>
            <consortium name="DOE Joint Genome Institute"/>
            <person name="Kuo A."/>
            <person name="Kohler A."/>
            <person name="Costa M.D."/>
            <person name="Nagy L.G."/>
            <person name="Floudas D."/>
            <person name="Copeland A."/>
            <person name="Barry K.W."/>
            <person name="Cichocki N."/>
            <person name="Veneault-Fourrey C."/>
            <person name="LaButti K."/>
            <person name="Lindquist E.A."/>
            <person name="Lipzen A."/>
            <person name="Lundell T."/>
            <person name="Morin E."/>
            <person name="Murat C."/>
            <person name="Sun H."/>
            <person name="Tunlid A."/>
            <person name="Henrissat B."/>
            <person name="Grigoriev I.V."/>
            <person name="Hibbett D.S."/>
            <person name="Martin F."/>
            <person name="Nordberg H.P."/>
            <person name="Cantor M.N."/>
            <person name="Hua S.X."/>
        </authorList>
    </citation>
    <scope>NUCLEOTIDE SEQUENCE [LARGE SCALE GENOMIC DNA]</scope>
    <source>
        <strain evidence="3 4">441</strain>
    </source>
</reference>
<dbReference type="Proteomes" id="UP000054018">
    <property type="component" value="Unassembled WGS sequence"/>
</dbReference>
<protein>
    <recommendedName>
        <fullName evidence="2">25S rRNA (uridine-N(3))-methyltransferase BMT5-like domain-containing protein</fullName>
    </recommendedName>
</protein>
<dbReference type="Pfam" id="PF10354">
    <property type="entry name" value="BMT5-like"/>
    <property type="match status" value="1"/>
</dbReference>
<organism evidence="3 4">
    <name type="scientific">Pisolithus microcarpus 441</name>
    <dbReference type="NCBI Taxonomy" id="765257"/>
    <lineage>
        <taxon>Eukaryota</taxon>
        <taxon>Fungi</taxon>
        <taxon>Dikarya</taxon>
        <taxon>Basidiomycota</taxon>
        <taxon>Agaricomycotina</taxon>
        <taxon>Agaricomycetes</taxon>
        <taxon>Agaricomycetidae</taxon>
        <taxon>Boletales</taxon>
        <taxon>Sclerodermatineae</taxon>
        <taxon>Pisolithaceae</taxon>
        <taxon>Pisolithus</taxon>
    </lineage>
</organism>